<evidence type="ECO:0000256" key="1">
    <source>
        <dbReference type="ARBA" id="ARBA00022448"/>
    </source>
</evidence>
<gene>
    <name evidence="10" type="primary">rnfD</name>
    <name evidence="11" type="ORF">TW72_17720</name>
</gene>
<organism evidence="11 12">
    <name type="scientific">Pseudoalteromonas ruthenica</name>
    <dbReference type="NCBI Taxonomy" id="151081"/>
    <lineage>
        <taxon>Bacteria</taxon>
        <taxon>Pseudomonadati</taxon>
        <taxon>Pseudomonadota</taxon>
        <taxon>Gammaproteobacteria</taxon>
        <taxon>Alteromonadales</taxon>
        <taxon>Pseudoalteromonadaceae</taxon>
        <taxon>Pseudoalteromonas</taxon>
    </lineage>
</organism>
<dbReference type="InterPro" id="IPR004338">
    <property type="entry name" value="NqrB/RnfD"/>
</dbReference>
<evidence type="ECO:0000256" key="2">
    <source>
        <dbReference type="ARBA" id="ARBA00022553"/>
    </source>
</evidence>
<feature type="modified residue" description="FMN phosphoryl threonine" evidence="10">
    <location>
        <position position="187"/>
    </location>
</feature>
<keyword evidence="2 10" id="KW-0597">Phosphoprotein</keyword>
<dbReference type="InterPro" id="IPR011303">
    <property type="entry name" value="RnfD_bac"/>
</dbReference>
<dbReference type="GO" id="GO:0055085">
    <property type="term" value="P:transmembrane transport"/>
    <property type="evidence" value="ECO:0007669"/>
    <property type="project" value="InterPro"/>
</dbReference>
<keyword evidence="9 10" id="KW-0472">Membrane</keyword>
<feature type="transmembrane region" description="Helical" evidence="10">
    <location>
        <begin position="267"/>
        <end position="287"/>
    </location>
</feature>
<evidence type="ECO:0000256" key="8">
    <source>
        <dbReference type="ARBA" id="ARBA00022989"/>
    </source>
</evidence>
<feature type="transmembrane region" description="Helical" evidence="10">
    <location>
        <begin position="214"/>
        <end position="234"/>
    </location>
</feature>
<dbReference type="GeneID" id="58230337"/>
<comment type="subunit">
    <text evidence="10">The complex is composed of six subunits: RnfA, RnfB, RnfC, RnfD, RnfE and RnfG.</text>
</comment>
<feature type="transmembrane region" description="Helical" evidence="10">
    <location>
        <begin position="299"/>
        <end position="316"/>
    </location>
</feature>
<accession>A0A0F4PI99</accession>
<keyword evidence="8 10" id="KW-1133">Transmembrane helix</keyword>
<evidence type="ECO:0000256" key="10">
    <source>
        <dbReference type="HAMAP-Rule" id="MF_00462"/>
    </source>
</evidence>
<evidence type="ECO:0000256" key="3">
    <source>
        <dbReference type="ARBA" id="ARBA00022630"/>
    </source>
</evidence>
<name>A0A0F4PI99_9GAMM</name>
<sequence length="352" mass="38169">MKLNMMSSPYKHSHKSVTQLMLLVALAALPGIATQWYFFGAGVVVQLVLALVCVSAFEAAMLAIRGRKIWPTLQDGSAWLTGLLLAISIPPLAPWWVIVIGCFFAIVFVKQLYGGLGFNLFNPAMAGYVLLLVSFPVQMTLWVPPSELMQHTLSFGDELSLIFTHYTEAGFSLEQIRVGVDGVTMATPLDTLRTDISHGLTVAESMEKPVFGEYAGIAWQWVNMAYLVGGVLLLQQRVINWHIPVAMLSALAVCASIGYIFDSGNQPGLAFHMLSGATMLGAFFIATDPVSASTTNRGRLIYGAAIGVIVYLIRSFGGYPDAVAFAVLLMNMAVPLIDHYTQPRTYGHGAKS</sequence>
<comment type="cofactor">
    <cofactor evidence="10">
        <name>FMN</name>
        <dbReference type="ChEBI" id="CHEBI:58210"/>
    </cofactor>
</comment>
<protein>
    <recommendedName>
        <fullName evidence="10">Ion-translocating oxidoreductase complex subunit D</fullName>
        <ecNumber evidence="10">7.-.-.-</ecNumber>
    </recommendedName>
    <alternativeName>
        <fullName evidence="10">Rnf electron transport complex subunit D</fullName>
    </alternativeName>
</protein>
<keyword evidence="1 10" id="KW-0813">Transport</keyword>
<keyword evidence="7 10" id="KW-0249">Electron transport</keyword>
<feature type="transmembrane region" description="Helical" evidence="10">
    <location>
        <begin position="322"/>
        <end position="341"/>
    </location>
</feature>
<keyword evidence="10" id="KW-0997">Cell inner membrane</keyword>
<dbReference type="EMBL" id="JXXZ01000019">
    <property type="protein sequence ID" value="KJY96182.1"/>
    <property type="molecule type" value="Genomic_DNA"/>
</dbReference>
<reference evidence="11" key="1">
    <citation type="journal article" date="2015" name="BMC Genomics">
        <title>Genome mining reveals unlocked bioactive potential of marine Gram-negative bacteria.</title>
        <authorList>
            <person name="Machado H."/>
            <person name="Sonnenschein E.C."/>
            <person name="Melchiorsen J."/>
            <person name="Gram L."/>
        </authorList>
    </citation>
    <scope>NUCLEOTIDE SEQUENCE [LARGE SCALE GENOMIC DNA]</scope>
    <source>
        <strain evidence="11">S3137</strain>
    </source>
</reference>
<dbReference type="Proteomes" id="UP000033664">
    <property type="component" value="Unassembled WGS sequence"/>
</dbReference>
<dbReference type="eggNOG" id="COG4658">
    <property type="taxonomic scope" value="Bacteria"/>
</dbReference>
<dbReference type="AlphaFoldDB" id="A0A0F4PI99"/>
<evidence type="ECO:0000256" key="9">
    <source>
        <dbReference type="ARBA" id="ARBA00023136"/>
    </source>
</evidence>
<proteinExistence type="inferred from homology"/>
<dbReference type="GO" id="GO:0005886">
    <property type="term" value="C:plasma membrane"/>
    <property type="evidence" value="ECO:0007669"/>
    <property type="project" value="UniProtKB-SubCell"/>
</dbReference>
<evidence type="ECO:0000256" key="5">
    <source>
        <dbReference type="ARBA" id="ARBA00022692"/>
    </source>
</evidence>
<keyword evidence="4 10" id="KW-0288">FMN</keyword>
<feature type="transmembrane region" description="Helical" evidence="10">
    <location>
        <begin position="241"/>
        <end position="261"/>
    </location>
</feature>
<evidence type="ECO:0000256" key="6">
    <source>
        <dbReference type="ARBA" id="ARBA00022967"/>
    </source>
</evidence>
<dbReference type="NCBIfam" id="NF002011">
    <property type="entry name" value="PRK00816.1"/>
    <property type="match status" value="1"/>
</dbReference>
<dbReference type="NCBIfam" id="TIGR01946">
    <property type="entry name" value="rnfD"/>
    <property type="match status" value="1"/>
</dbReference>
<dbReference type="Pfam" id="PF03116">
    <property type="entry name" value="NQR2_RnfD_RnfE"/>
    <property type="match status" value="1"/>
</dbReference>
<keyword evidence="3 10" id="KW-0285">Flavoprotein</keyword>
<dbReference type="RefSeq" id="WP_045980301.1">
    <property type="nucleotide sequence ID" value="NZ_JXXY01000017.1"/>
</dbReference>
<dbReference type="GO" id="GO:0022900">
    <property type="term" value="P:electron transport chain"/>
    <property type="evidence" value="ECO:0007669"/>
    <property type="project" value="UniProtKB-UniRule"/>
</dbReference>
<dbReference type="EC" id="7.-.-.-" evidence="10"/>
<comment type="caution">
    <text evidence="11">The sequence shown here is derived from an EMBL/GenBank/DDBJ whole genome shotgun (WGS) entry which is preliminary data.</text>
</comment>
<dbReference type="PATRIC" id="fig|151081.8.peg.3200"/>
<feature type="transmembrane region" description="Helical" evidence="10">
    <location>
        <begin position="37"/>
        <end position="57"/>
    </location>
</feature>
<keyword evidence="5 10" id="KW-0812">Transmembrane</keyword>
<evidence type="ECO:0000256" key="7">
    <source>
        <dbReference type="ARBA" id="ARBA00022982"/>
    </source>
</evidence>
<evidence type="ECO:0000313" key="12">
    <source>
        <dbReference type="Proteomes" id="UP000033664"/>
    </source>
</evidence>
<keyword evidence="10" id="KW-1003">Cell membrane</keyword>
<comment type="subcellular location">
    <subcellularLocation>
        <location evidence="10">Cell inner membrane</location>
        <topology evidence="10">Multi-pass membrane protein</topology>
    </subcellularLocation>
</comment>
<evidence type="ECO:0000313" key="11">
    <source>
        <dbReference type="EMBL" id="KJY96182.1"/>
    </source>
</evidence>
<feature type="transmembrane region" description="Helical" evidence="10">
    <location>
        <begin position="95"/>
        <end position="113"/>
    </location>
</feature>
<evidence type="ECO:0000256" key="4">
    <source>
        <dbReference type="ARBA" id="ARBA00022643"/>
    </source>
</evidence>
<feature type="transmembrane region" description="Helical" evidence="10">
    <location>
        <begin position="125"/>
        <end position="143"/>
    </location>
</feature>
<comment type="function">
    <text evidence="10">Part of a membrane-bound complex that couples electron transfer with translocation of ions across the membrane.</text>
</comment>
<keyword evidence="6 10" id="KW-1278">Translocase</keyword>
<dbReference type="PANTHER" id="PTHR30578">
    <property type="entry name" value="ELECTRON TRANSPORT COMPLEX PROTEIN RNFD"/>
    <property type="match status" value="1"/>
</dbReference>
<dbReference type="PANTHER" id="PTHR30578:SF0">
    <property type="entry name" value="ION-TRANSLOCATING OXIDOREDUCTASE COMPLEX SUBUNIT D"/>
    <property type="match status" value="1"/>
</dbReference>
<dbReference type="OrthoDB" id="9776359at2"/>
<keyword evidence="12" id="KW-1185">Reference proteome</keyword>
<dbReference type="HAMAP" id="MF_00462">
    <property type="entry name" value="RsxD_RnfD"/>
    <property type="match status" value="1"/>
</dbReference>
<comment type="similarity">
    <text evidence="10">Belongs to the NqrB/RnfD family.</text>
</comment>